<keyword evidence="1" id="KW-0479">Metal-binding</keyword>
<keyword evidence="1" id="KW-0863">Zinc-finger</keyword>
<comment type="caution">
    <text evidence="3">The sequence shown here is derived from an EMBL/GenBank/DDBJ whole genome shotgun (WGS) entry which is preliminary data.</text>
</comment>
<keyword evidence="1" id="KW-0862">Zinc</keyword>
<dbReference type="AlphaFoldDB" id="A0A428R6Q3"/>
<dbReference type="EMBL" id="NKCI01000002">
    <property type="protein sequence ID" value="RSL73200.1"/>
    <property type="molecule type" value="Genomic_DNA"/>
</dbReference>
<evidence type="ECO:0000313" key="3">
    <source>
        <dbReference type="EMBL" id="RSL73200.1"/>
    </source>
</evidence>
<proteinExistence type="predicted"/>
<dbReference type="GO" id="GO:0008270">
    <property type="term" value="F:zinc ion binding"/>
    <property type="evidence" value="ECO:0007669"/>
    <property type="project" value="UniProtKB-KW"/>
</dbReference>
<protein>
    <recommendedName>
        <fullName evidence="2">C2H2-type domain-containing protein</fullName>
    </recommendedName>
</protein>
<evidence type="ECO:0000256" key="1">
    <source>
        <dbReference type="PROSITE-ProRule" id="PRU00042"/>
    </source>
</evidence>
<dbReference type="Gene3D" id="3.30.160.60">
    <property type="entry name" value="Classic Zinc Finger"/>
    <property type="match status" value="1"/>
</dbReference>
<sequence length="235" mass="26070">MTSYFGHINIQNFSEEELRSMVPDPSNGDLTYHYAQAWGEPLPTHQQNGAVEFQDIYTNSSGGSSFGSPQYAYDSSPSPYTNNAVAGSLTASPTRTTGLDIHANGLAGSQAGMGYGMQSDGWEGGQSGNNSSDDEVAGHEWCCNKWHKKGRDLKHNNLVHNHRFPCLFYETCGKVLADNKALIRHYWVHHERYAQENGLPSLGGECEACGQKFSRKDRIPRHLERFPACREKLGL</sequence>
<name>A0A428R6Q3_9HYPO</name>
<accession>A0A428R6Q3</accession>
<dbReference type="PROSITE" id="PS50157">
    <property type="entry name" value="ZINC_FINGER_C2H2_2"/>
    <property type="match status" value="1"/>
</dbReference>
<reference evidence="3 4" key="1">
    <citation type="submission" date="2017-06" db="EMBL/GenBank/DDBJ databases">
        <title>Comparative genomic analysis of Ambrosia Fusariam Clade fungi.</title>
        <authorList>
            <person name="Stajich J.E."/>
            <person name="Carrillo J."/>
            <person name="Kijimoto T."/>
            <person name="Eskalen A."/>
            <person name="O'Donnell K."/>
            <person name="Kasson M."/>
        </authorList>
    </citation>
    <scope>NUCLEOTIDE SEQUENCE [LARGE SCALE GENOMIC DNA]</scope>
    <source>
        <strain evidence="3 4">NRRL62584</strain>
    </source>
</reference>
<feature type="domain" description="C2H2-type" evidence="2">
    <location>
        <begin position="164"/>
        <end position="194"/>
    </location>
</feature>
<gene>
    <name evidence="3" type="ORF">CEP54_000323</name>
</gene>
<keyword evidence="4" id="KW-1185">Reference proteome</keyword>
<dbReference type="Proteomes" id="UP000288168">
    <property type="component" value="Unassembled WGS sequence"/>
</dbReference>
<evidence type="ECO:0000313" key="4">
    <source>
        <dbReference type="Proteomes" id="UP000288168"/>
    </source>
</evidence>
<dbReference type="STRING" id="1325734.A0A428R6Q3"/>
<dbReference type="InterPro" id="IPR013087">
    <property type="entry name" value="Znf_C2H2_type"/>
</dbReference>
<evidence type="ECO:0000259" key="2">
    <source>
        <dbReference type="PROSITE" id="PS50157"/>
    </source>
</evidence>
<dbReference type="OrthoDB" id="5098864at2759"/>
<organism evidence="3 4">
    <name type="scientific">Fusarium duplospermum</name>
    <dbReference type="NCBI Taxonomy" id="1325734"/>
    <lineage>
        <taxon>Eukaryota</taxon>
        <taxon>Fungi</taxon>
        <taxon>Dikarya</taxon>
        <taxon>Ascomycota</taxon>
        <taxon>Pezizomycotina</taxon>
        <taxon>Sordariomycetes</taxon>
        <taxon>Hypocreomycetidae</taxon>
        <taxon>Hypocreales</taxon>
        <taxon>Nectriaceae</taxon>
        <taxon>Fusarium</taxon>
        <taxon>Fusarium solani species complex</taxon>
    </lineage>
</organism>